<dbReference type="Proteomes" id="UP000070529">
    <property type="component" value="Unassembled WGS sequence"/>
</dbReference>
<name>A0A135I3K4_9GAMM</name>
<dbReference type="Gene3D" id="3.30.700.10">
    <property type="entry name" value="Glycoprotein, Type 4 Pilin"/>
    <property type="match status" value="1"/>
</dbReference>
<dbReference type="EMBL" id="LNTY01000058">
    <property type="protein sequence ID" value="KXF80030.1"/>
    <property type="molecule type" value="Genomic_DNA"/>
</dbReference>
<dbReference type="SUPFAM" id="SSF54523">
    <property type="entry name" value="Pili subunits"/>
    <property type="match status" value="1"/>
</dbReference>
<dbReference type="PROSITE" id="PS00409">
    <property type="entry name" value="PROKAR_NTER_METHYL"/>
    <property type="match status" value="1"/>
</dbReference>
<organism evidence="2 3">
    <name type="scientific">Enterovibrio coralii</name>
    <dbReference type="NCBI Taxonomy" id="294935"/>
    <lineage>
        <taxon>Bacteria</taxon>
        <taxon>Pseudomonadati</taxon>
        <taxon>Pseudomonadota</taxon>
        <taxon>Gammaproteobacteria</taxon>
        <taxon>Vibrionales</taxon>
        <taxon>Vibrionaceae</taxon>
        <taxon>Enterovibrio</taxon>
    </lineage>
</organism>
<reference evidence="2 3" key="1">
    <citation type="submission" date="2015-11" db="EMBL/GenBank/DDBJ databases">
        <title>Genomic Taxonomy of the Vibrionaceae.</title>
        <authorList>
            <person name="Gomez-Gil B."/>
            <person name="Enciso-Ibarra J."/>
        </authorList>
    </citation>
    <scope>NUCLEOTIDE SEQUENCE [LARGE SCALE GENOMIC DNA]</scope>
    <source>
        <strain evidence="2 3">CAIM 912</strain>
    </source>
</reference>
<gene>
    <name evidence="2" type="ORF">ATN88_13425</name>
</gene>
<dbReference type="RefSeq" id="WP_067419673.1">
    <property type="nucleotide sequence ID" value="NZ_LNTY01000058.1"/>
</dbReference>
<proteinExistence type="predicted"/>
<feature type="transmembrane region" description="Helical" evidence="1">
    <location>
        <begin position="6"/>
        <end position="27"/>
    </location>
</feature>
<evidence type="ECO:0000256" key="1">
    <source>
        <dbReference type="SAM" id="Phobius"/>
    </source>
</evidence>
<comment type="caution">
    <text evidence="2">The sequence shown here is derived from an EMBL/GenBank/DDBJ whole genome shotgun (WGS) entry which is preliminary data.</text>
</comment>
<accession>A0A135I3K4</accession>
<keyword evidence="1" id="KW-0812">Transmembrane</keyword>
<dbReference type="Pfam" id="PF07963">
    <property type="entry name" value="N_methyl"/>
    <property type="match status" value="1"/>
</dbReference>
<dbReference type="InterPro" id="IPR012902">
    <property type="entry name" value="N_methyl_site"/>
</dbReference>
<dbReference type="NCBIfam" id="TIGR02532">
    <property type="entry name" value="IV_pilin_GFxxxE"/>
    <property type="match status" value="1"/>
</dbReference>
<keyword evidence="1" id="KW-0472">Membrane</keyword>
<keyword evidence="1" id="KW-1133">Transmembrane helix</keyword>
<dbReference type="STRING" id="294935.ATN88_13425"/>
<dbReference type="AlphaFoldDB" id="A0A135I3K4"/>
<keyword evidence="3" id="KW-1185">Reference proteome</keyword>
<protein>
    <recommendedName>
        <fullName evidence="4">MSHA biogenesis protein MshA</fullName>
    </recommendedName>
</protein>
<dbReference type="InterPro" id="IPR045584">
    <property type="entry name" value="Pilin-like"/>
</dbReference>
<dbReference type="OrthoDB" id="5902365at2"/>
<evidence type="ECO:0000313" key="2">
    <source>
        <dbReference type="EMBL" id="KXF80030.1"/>
    </source>
</evidence>
<evidence type="ECO:0000313" key="3">
    <source>
        <dbReference type="Proteomes" id="UP000070529"/>
    </source>
</evidence>
<sequence length="144" mass="14692">MKRQGGFTLIEMIVVIVILGILSVTAAPKFLSFKDDAQAGALEGLKAAMQSAASIVNGSFLISGADANSKVGDVLVHNGFPDATSTGIGEAIETADFEPYTTGSTPAGSIEYTFVEGGGTKCVIYTKSAALNVNPVIAVGDCTK</sequence>
<evidence type="ECO:0008006" key="4">
    <source>
        <dbReference type="Google" id="ProtNLM"/>
    </source>
</evidence>